<protein>
    <recommendedName>
        <fullName evidence="3">DNA helicase</fullName>
    </recommendedName>
</protein>
<organism evidence="1 2">
    <name type="scientific">Boletus edulis BED1</name>
    <dbReference type="NCBI Taxonomy" id="1328754"/>
    <lineage>
        <taxon>Eukaryota</taxon>
        <taxon>Fungi</taxon>
        <taxon>Dikarya</taxon>
        <taxon>Basidiomycota</taxon>
        <taxon>Agaricomycotina</taxon>
        <taxon>Agaricomycetes</taxon>
        <taxon>Agaricomycetidae</taxon>
        <taxon>Boletales</taxon>
        <taxon>Boletineae</taxon>
        <taxon>Boletaceae</taxon>
        <taxon>Boletoideae</taxon>
        <taxon>Boletus</taxon>
    </lineage>
</organism>
<dbReference type="AlphaFoldDB" id="A0AAD4GAX7"/>
<feature type="non-terminal residue" evidence="1">
    <location>
        <position position="1"/>
    </location>
</feature>
<reference evidence="1" key="2">
    <citation type="journal article" date="2020" name="Nat. Commun.">
        <title>Large-scale genome sequencing of mycorrhizal fungi provides insights into the early evolution of symbiotic traits.</title>
        <authorList>
            <person name="Miyauchi S."/>
            <person name="Kiss E."/>
            <person name="Kuo A."/>
            <person name="Drula E."/>
            <person name="Kohler A."/>
            <person name="Sanchez-Garcia M."/>
            <person name="Morin E."/>
            <person name="Andreopoulos B."/>
            <person name="Barry K.W."/>
            <person name="Bonito G."/>
            <person name="Buee M."/>
            <person name="Carver A."/>
            <person name="Chen C."/>
            <person name="Cichocki N."/>
            <person name="Clum A."/>
            <person name="Culley D."/>
            <person name="Crous P.W."/>
            <person name="Fauchery L."/>
            <person name="Girlanda M."/>
            <person name="Hayes R.D."/>
            <person name="Keri Z."/>
            <person name="LaButti K."/>
            <person name="Lipzen A."/>
            <person name="Lombard V."/>
            <person name="Magnuson J."/>
            <person name="Maillard F."/>
            <person name="Murat C."/>
            <person name="Nolan M."/>
            <person name="Ohm R.A."/>
            <person name="Pangilinan J."/>
            <person name="Pereira M.F."/>
            <person name="Perotto S."/>
            <person name="Peter M."/>
            <person name="Pfister S."/>
            <person name="Riley R."/>
            <person name="Sitrit Y."/>
            <person name="Stielow J.B."/>
            <person name="Szollosi G."/>
            <person name="Zifcakova L."/>
            <person name="Stursova M."/>
            <person name="Spatafora J.W."/>
            <person name="Tedersoo L."/>
            <person name="Vaario L.M."/>
            <person name="Yamada A."/>
            <person name="Yan M."/>
            <person name="Wang P."/>
            <person name="Xu J."/>
            <person name="Bruns T."/>
            <person name="Baldrian P."/>
            <person name="Vilgalys R."/>
            <person name="Dunand C."/>
            <person name="Henrissat B."/>
            <person name="Grigoriev I.V."/>
            <person name="Hibbett D."/>
            <person name="Nagy L.G."/>
            <person name="Martin F.M."/>
        </authorList>
    </citation>
    <scope>NUCLEOTIDE SEQUENCE</scope>
    <source>
        <strain evidence="1">BED1</strain>
    </source>
</reference>
<accession>A0AAD4GAX7</accession>
<feature type="non-terminal residue" evidence="1">
    <location>
        <position position="133"/>
    </location>
</feature>
<dbReference type="Proteomes" id="UP001194468">
    <property type="component" value="Unassembled WGS sequence"/>
</dbReference>
<dbReference type="SUPFAM" id="SSF52540">
    <property type="entry name" value="P-loop containing nucleoside triphosphate hydrolases"/>
    <property type="match status" value="1"/>
</dbReference>
<evidence type="ECO:0000313" key="1">
    <source>
        <dbReference type="EMBL" id="KAF8433752.1"/>
    </source>
</evidence>
<dbReference type="InterPro" id="IPR027417">
    <property type="entry name" value="P-loop_NTPase"/>
</dbReference>
<name>A0AAD4GAX7_BOLED</name>
<evidence type="ECO:0000313" key="2">
    <source>
        <dbReference type="Proteomes" id="UP001194468"/>
    </source>
</evidence>
<proteinExistence type="predicted"/>
<gene>
    <name evidence="1" type="ORF">L210DRAFT_812138</name>
</gene>
<dbReference type="EMBL" id="WHUW01000032">
    <property type="protein sequence ID" value="KAF8433752.1"/>
    <property type="molecule type" value="Genomic_DNA"/>
</dbReference>
<sequence>AVCAYVRVNSSSISIEGLPRSVMPIFPKTIQFTHRISREKSIRVSRTQLPLVPAWAFTDYKVQGASMDRVVIDLASARGIQNAYVMLSRATCLKKLAVLRWFSSHRVFSRLQEDLRTELQRIAHLDAETLAWF</sequence>
<keyword evidence="2" id="KW-1185">Reference proteome</keyword>
<evidence type="ECO:0008006" key="3">
    <source>
        <dbReference type="Google" id="ProtNLM"/>
    </source>
</evidence>
<reference evidence="1" key="1">
    <citation type="submission" date="2019-10" db="EMBL/GenBank/DDBJ databases">
        <authorList>
            <consortium name="DOE Joint Genome Institute"/>
            <person name="Kuo A."/>
            <person name="Miyauchi S."/>
            <person name="Kiss E."/>
            <person name="Drula E."/>
            <person name="Kohler A."/>
            <person name="Sanchez-Garcia M."/>
            <person name="Andreopoulos B."/>
            <person name="Barry K.W."/>
            <person name="Bonito G."/>
            <person name="Buee M."/>
            <person name="Carver A."/>
            <person name="Chen C."/>
            <person name="Cichocki N."/>
            <person name="Clum A."/>
            <person name="Culley D."/>
            <person name="Crous P.W."/>
            <person name="Fauchery L."/>
            <person name="Girlanda M."/>
            <person name="Hayes R."/>
            <person name="Keri Z."/>
            <person name="LaButti K."/>
            <person name="Lipzen A."/>
            <person name="Lombard V."/>
            <person name="Magnuson J."/>
            <person name="Maillard F."/>
            <person name="Morin E."/>
            <person name="Murat C."/>
            <person name="Nolan M."/>
            <person name="Ohm R."/>
            <person name="Pangilinan J."/>
            <person name="Pereira M."/>
            <person name="Perotto S."/>
            <person name="Peter M."/>
            <person name="Riley R."/>
            <person name="Sitrit Y."/>
            <person name="Stielow B."/>
            <person name="Szollosi G."/>
            <person name="Zifcakova L."/>
            <person name="Stursova M."/>
            <person name="Spatafora J.W."/>
            <person name="Tedersoo L."/>
            <person name="Vaario L.-M."/>
            <person name="Yamada A."/>
            <person name="Yan M."/>
            <person name="Wang P."/>
            <person name="Xu J."/>
            <person name="Bruns T."/>
            <person name="Baldrian P."/>
            <person name="Vilgalys R."/>
            <person name="Henrissat B."/>
            <person name="Grigoriev I.V."/>
            <person name="Hibbett D."/>
            <person name="Nagy L.G."/>
            <person name="Martin F.M."/>
        </authorList>
    </citation>
    <scope>NUCLEOTIDE SEQUENCE</scope>
    <source>
        <strain evidence="1">BED1</strain>
    </source>
</reference>
<comment type="caution">
    <text evidence="1">The sequence shown here is derived from an EMBL/GenBank/DDBJ whole genome shotgun (WGS) entry which is preliminary data.</text>
</comment>